<sequence length="69" mass="6932">MPPAPVMSQRSPERPVETEATGREAAPGVDGGAAAEWEVKEGDAEGWVGIRGLPGTSVAPTTGGSRGTT</sequence>
<feature type="compositionally biased region" description="Basic and acidic residues" evidence="1">
    <location>
        <begin position="11"/>
        <end position="22"/>
    </location>
</feature>
<keyword evidence="3" id="KW-1185">Reference proteome</keyword>
<feature type="region of interest" description="Disordered" evidence="1">
    <location>
        <begin position="47"/>
        <end position="69"/>
    </location>
</feature>
<accession>A0ABQ3X6W3</accession>
<evidence type="ECO:0000256" key="1">
    <source>
        <dbReference type="SAM" id="MobiDB-lite"/>
    </source>
</evidence>
<dbReference type="EMBL" id="BOMG01000039">
    <property type="protein sequence ID" value="GID54252.1"/>
    <property type="molecule type" value="Genomic_DNA"/>
</dbReference>
<comment type="caution">
    <text evidence="2">The sequence shown here is derived from an EMBL/GenBank/DDBJ whole genome shotgun (WGS) entry which is preliminary data.</text>
</comment>
<feature type="region of interest" description="Disordered" evidence="1">
    <location>
        <begin position="1"/>
        <end position="32"/>
    </location>
</feature>
<reference evidence="2 3" key="1">
    <citation type="submission" date="2021-01" db="EMBL/GenBank/DDBJ databases">
        <title>Whole genome shotgun sequence of Actinoplanes couchii NBRC 106145.</title>
        <authorList>
            <person name="Komaki H."/>
            <person name="Tamura T."/>
        </authorList>
    </citation>
    <scope>NUCLEOTIDE SEQUENCE [LARGE SCALE GENOMIC DNA]</scope>
    <source>
        <strain evidence="2 3">NBRC 106145</strain>
    </source>
</reference>
<dbReference type="Proteomes" id="UP000612282">
    <property type="component" value="Unassembled WGS sequence"/>
</dbReference>
<protein>
    <submittedName>
        <fullName evidence="2">Uncharacterized protein</fullName>
    </submittedName>
</protein>
<name>A0ABQ3X6W3_9ACTN</name>
<organism evidence="2 3">
    <name type="scientific">Actinoplanes couchii</name>
    <dbReference type="NCBI Taxonomy" id="403638"/>
    <lineage>
        <taxon>Bacteria</taxon>
        <taxon>Bacillati</taxon>
        <taxon>Actinomycetota</taxon>
        <taxon>Actinomycetes</taxon>
        <taxon>Micromonosporales</taxon>
        <taxon>Micromonosporaceae</taxon>
        <taxon>Actinoplanes</taxon>
    </lineage>
</organism>
<evidence type="ECO:0000313" key="2">
    <source>
        <dbReference type="EMBL" id="GID54252.1"/>
    </source>
</evidence>
<gene>
    <name evidence="2" type="ORF">Aco03nite_026560</name>
</gene>
<proteinExistence type="predicted"/>
<evidence type="ECO:0000313" key="3">
    <source>
        <dbReference type="Proteomes" id="UP000612282"/>
    </source>
</evidence>